<reference evidence="2" key="2">
    <citation type="journal article" date="2021" name="Sci. Rep.">
        <title>The distribution of antibiotic resistance genes in chicken gut microbiota commensals.</title>
        <authorList>
            <person name="Juricova H."/>
            <person name="Matiasovicova J."/>
            <person name="Kubasova T."/>
            <person name="Cejkova D."/>
            <person name="Rychlik I."/>
        </authorList>
    </citation>
    <scope>NUCLEOTIDE SEQUENCE</scope>
    <source>
        <strain evidence="2">An420c</strain>
    </source>
</reference>
<name>A0A938X1L3_9CLOT</name>
<feature type="transmembrane region" description="Helical" evidence="1">
    <location>
        <begin position="263"/>
        <end position="280"/>
    </location>
</feature>
<keyword evidence="1" id="KW-0472">Membrane</keyword>
<dbReference type="InterPro" id="IPR008875">
    <property type="entry name" value="TraX"/>
</dbReference>
<dbReference type="AlphaFoldDB" id="A0A938X1L3"/>
<protein>
    <recommendedName>
        <fullName evidence="4">TraX protein</fullName>
    </recommendedName>
</protein>
<dbReference type="EMBL" id="JACJLV010000007">
    <property type="protein sequence ID" value="MBM6826191.1"/>
    <property type="molecule type" value="Genomic_DNA"/>
</dbReference>
<dbReference type="RefSeq" id="WP_204908247.1">
    <property type="nucleotide sequence ID" value="NZ_JACJLV010000007.1"/>
</dbReference>
<dbReference type="Proteomes" id="UP000713880">
    <property type="component" value="Unassembled WGS sequence"/>
</dbReference>
<feature type="transmembrane region" description="Helical" evidence="1">
    <location>
        <begin position="58"/>
        <end position="76"/>
    </location>
</feature>
<sequence>MSSFGLKMLALVLMIIDHIAQFLPGMPIWMHWIGRLAAPVFIYCSIWSFTYTTDRKKYFLRLYLAGVVMSFIQWSLNIPNNFFRSLFSLMVILYLIECYQKNADFGKKFVVYLCWQAGTIGLCVILLSSFFLPETFVVYVLTSIMGSIFNLEGGLIYVLLGVIFWLFRNQKKKLVVGFCIFDIILFGLTTTSIISLSLGWLRFHFPILTIPVEVLEYLLDTVIGLPPVELGGSMWMENYEWMMIGCLPFLLVYNRKRGRSIKGFFYIIYPVHIVFFWYIGRLL</sequence>
<keyword evidence="3" id="KW-1185">Reference proteome</keyword>
<evidence type="ECO:0000313" key="2">
    <source>
        <dbReference type="EMBL" id="MBM6826191.1"/>
    </source>
</evidence>
<feature type="transmembrane region" description="Helical" evidence="1">
    <location>
        <begin position="32"/>
        <end position="51"/>
    </location>
</feature>
<proteinExistence type="predicted"/>
<feature type="transmembrane region" description="Helical" evidence="1">
    <location>
        <begin position="111"/>
        <end position="132"/>
    </location>
</feature>
<accession>A0A938X1L3</accession>
<comment type="caution">
    <text evidence="2">The sequence shown here is derived from an EMBL/GenBank/DDBJ whole genome shotgun (WGS) entry which is preliminary data.</text>
</comment>
<feature type="transmembrane region" description="Helical" evidence="1">
    <location>
        <begin position="82"/>
        <end position="99"/>
    </location>
</feature>
<reference evidence="2" key="1">
    <citation type="submission" date="2020-08" db="EMBL/GenBank/DDBJ databases">
        <authorList>
            <person name="Cejkova D."/>
            <person name="Kubasova T."/>
            <person name="Jahodarova E."/>
            <person name="Rychlik I."/>
        </authorList>
    </citation>
    <scope>NUCLEOTIDE SEQUENCE</scope>
    <source>
        <strain evidence="2">An420c</strain>
    </source>
</reference>
<evidence type="ECO:0008006" key="4">
    <source>
        <dbReference type="Google" id="ProtNLM"/>
    </source>
</evidence>
<feature type="transmembrane region" description="Helical" evidence="1">
    <location>
        <begin position="138"/>
        <end position="167"/>
    </location>
</feature>
<feature type="transmembrane region" description="Helical" evidence="1">
    <location>
        <begin position="238"/>
        <end position="254"/>
    </location>
</feature>
<evidence type="ECO:0000256" key="1">
    <source>
        <dbReference type="SAM" id="Phobius"/>
    </source>
</evidence>
<dbReference type="Pfam" id="PF05857">
    <property type="entry name" value="TraX"/>
    <property type="match status" value="1"/>
</dbReference>
<gene>
    <name evidence="2" type="ORF">H6A13_03595</name>
</gene>
<organism evidence="2 3">
    <name type="scientific">Mordavella massiliensis</name>
    <dbReference type="NCBI Taxonomy" id="1871024"/>
    <lineage>
        <taxon>Bacteria</taxon>
        <taxon>Bacillati</taxon>
        <taxon>Bacillota</taxon>
        <taxon>Clostridia</taxon>
        <taxon>Eubacteriales</taxon>
        <taxon>Clostridiaceae</taxon>
        <taxon>Mordavella</taxon>
    </lineage>
</organism>
<evidence type="ECO:0000313" key="3">
    <source>
        <dbReference type="Proteomes" id="UP000713880"/>
    </source>
</evidence>
<feature type="transmembrane region" description="Helical" evidence="1">
    <location>
        <begin position="174"/>
        <end position="201"/>
    </location>
</feature>
<keyword evidence="1" id="KW-0812">Transmembrane</keyword>
<keyword evidence="1" id="KW-1133">Transmembrane helix</keyword>